<dbReference type="AlphaFoldDB" id="A0AAD2HE28"/>
<keyword evidence="2" id="KW-1185">Reference proteome</keyword>
<name>A0AAD2HE28_9AGAR</name>
<gene>
    <name evidence="1" type="ORF">MYCIT1_LOCUS18057</name>
</gene>
<dbReference type="EMBL" id="CAVNYO010000181">
    <property type="protein sequence ID" value="CAK5272417.1"/>
    <property type="molecule type" value="Genomic_DNA"/>
</dbReference>
<evidence type="ECO:0000313" key="2">
    <source>
        <dbReference type="Proteomes" id="UP001295794"/>
    </source>
</evidence>
<organism evidence="1 2">
    <name type="scientific">Mycena citricolor</name>
    <dbReference type="NCBI Taxonomy" id="2018698"/>
    <lineage>
        <taxon>Eukaryota</taxon>
        <taxon>Fungi</taxon>
        <taxon>Dikarya</taxon>
        <taxon>Basidiomycota</taxon>
        <taxon>Agaricomycotina</taxon>
        <taxon>Agaricomycetes</taxon>
        <taxon>Agaricomycetidae</taxon>
        <taxon>Agaricales</taxon>
        <taxon>Marasmiineae</taxon>
        <taxon>Mycenaceae</taxon>
        <taxon>Mycena</taxon>
    </lineage>
</organism>
<dbReference type="Proteomes" id="UP001295794">
    <property type="component" value="Unassembled WGS sequence"/>
</dbReference>
<evidence type="ECO:0000313" key="1">
    <source>
        <dbReference type="EMBL" id="CAK5272417.1"/>
    </source>
</evidence>
<reference evidence="1" key="1">
    <citation type="submission" date="2023-11" db="EMBL/GenBank/DDBJ databases">
        <authorList>
            <person name="De Vega J J."/>
            <person name="De Vega J J."/>
        </authorList>
    </citation>
    <scope>NUCLEOTIDE SEQUENCE</scope>
</reference>
<sequence>VVRDGHSRHAALGLGLGLGGWRKLLRGWWRFGTTTSGRACFTLGHLLPAFDFLLGLQAARMVENVFRKDDLIGLLVTASFEDAEEESVK</sequence>
<protein>
    <submittedName>
        <fullName evidence="1">Uncharacterized protein</fullName>
    </submittedName>
</protein>
<accession>A0AAD2HE28</accession>
<feature type="non-terminal residue" evidence="1">
    <location>
        <position position="89"/>
    </location>
</feature>
<proteinExistence type="predicted"/>
<comment type="caution">
    <text evidence="1">The sequence shown here is derived from an EMBL/GenBank/DDBJ whole genome shotgun (WGS) entry which is preliminary data.</text>
</comment>